<dbReference type="PANTHER" id="PTHR34220">
    <property type="entry name" value="SENSOR HISTIDINE KINASE YPDA"/>
    <property type="match status" value="1"/>
</dbReference>
<evidence type="ECO:0000313" key="8">
    <source>
        <dbReference type="Proteomes" id="UP000693672"/>
    </source>
</evidence>
<proteinExistence type="predicted"/>
<dbReference type="SMART" id="SM00387">
    <property type="entry name" value="HATPase_c"/>
    <property type="match status" value="1"/>
</dbReference>
<evidence type="ECO:0000256" key="1">
    <source>
        <dbReference type="ARBA" id="ARBA00004236"/>
    </source>
</evidence>
<dbReference type="RefSeq" id="WP_218094413.1">
    <property type="nucleotide sequence ID" value="NZ_CAJVAS010000027.1"/>
</dbReference>
<dbReference type="GO" id="GO:0005886">
    <property type="term" value="C:plasma membrane"/>
    <property type="evidence" value="ECO:0007669"/>
    <property type="project" value="UniProtKB-SubCell"/>
</dbReference>
<dbReference type="AlphaFoldDB" id="A0A916K7Q7"/>
<dbReference type="GO" id="GO:0000155">
    <property type="term" value="F:phosphorelay sensor kinase activity"/>
    <property type="evidence" value="ECO:0007669"/>
    <property type="project" value="InterPro"/>
</dbReference>
<keyword evidence="5" id="KW-1133">Transmembrane helix</keyword>
<keyword evidence="3" id="KW-0418">Kinase</keyword>
<keyword evidence="8" id="KW-1185">Reference proteome</keyword>
<dbReference type="SMART" id="SM00304">
    <property type="entry name" value="HAMP"/>
    <property type="match status" value="1"/>
</dbReference>
<dbReference type="Pfam" id="PF06580">
    <property type="entry name" value="His_kinase"/>
    <property type="match status" value="1"/>
</dbReference>
<evidence type="ECO:0000256" key="5">
    <source>
        <dbReference type="SAM" id="Phobius"/>
    </source>
</evidence>
<evidence type="ECO:0000313" key="7">
    <source>
        <dbReference type="EMBL" id="CAG7644418.1"/>
    </source>
</evidence>
<dbReference type="EMBL" id="CAJVAS010000027">
    <property type="protein sequence ID" value="CAG7644418.1"/>
    <property type="molecule type" value="Genomic_DNA"/>
</dbReference>
<dbReference type="InterPro" id="IPR003594">
    <property type="entry name" value="HATPase_dom"/>
</dbReference>
<gene>
    <name evidence="7" type="ORF">PAESOLCIP111_04696</name>
</gene>
<feature type="transmembrane region" description="Helical" evidence="5">
    <location>
        <begin position="287"/>
        <end position="308"/>
    </location>
</feature>
<accession>A0A916K7Q7</accession>
<sequence>MNLITKVILLIFFLIAPIFVIYLYSNQQSTQVVEEQINIANQNRVSHFLNAIEDTMEQVSVYANIVTKDPDFVELAAGVVPENGYDYSLMIGTIERKLGLFSLSTSWMNRISVYFPALELAVSSQTPIAYHKEELAGQLRQGTGWTLRNVQVSGIARRVFTRYFVGPSAATAADLSKSSIIVEVDLMEDNITQLLDSFKTKGNNDPFFYKASGEYVLNSSSDEPMVREIIQSSAAGLDGPNPRQSVVRLHGKQYLIYALTSDKLGWTLVDYVPLEDILAPVTRSKHLFYLTSGLLLLFGVIAAFLLYVHVQVPIRSLAQSAFQIKKGELSTRITAKQNRDFQLLVTQFNEMAAQIQHLIEKVYLSDIRAKEASMKQLQSQINPHFLYNSLAFIVSMAKMERTQPIVSMAHSLADYYRYTTRNDRMITTVRDELAFVTSYAEVMNWQLGKIRCETQMPEPLLHETIPRLLIQPIVENAIVHGLEPKPEDGIIRISGEEEQGWRRIIVEDDGVGMSPSELETLRERLERPELPPRSCGLWNVHMRLRYHFGEGAGMIVESADSGGLRVTLQWLKREAPVHGQE</sequence>
<protein>
    <recommendedName>
        <fullName evidence="6">HAMP domain-containing protein</fullName>
    </recommendedName>
</protein>
<dbReference type="PANTHER" id="PTHR34220:SF7">
    <property type="entry name" value="SENSOR HISTIDINE KINASE YPDA"/>
    <property type="match status" value="1"/>
</dbReference>
<dbReference type="InterPro" id="IPR050640">
    <property type="entry name" value="Bact_2-comp_sensor_kinase"/>
</dbReference>
<feature type="domain" description="HAMP" evidence="6">
    <location>
        <begin position="308"/>
        <end position="360"/>
    </location>
</feature>
<dbReference type="PROSITE" id="PS50885">
    <property type="entry name" value="HAMP"/>
    <property type="match status" value="1"/>
</dbReference>
<evidence type="ECO:0000256" key="3">
    <source>
        <dbReference type="ARBA" id="ARBA00022777"/>
    </source>
</evidence>
<organism evidence="7 8">
    <name type="scientific">Paenibacillus solanacearum</name>
    <dbReference type="NCBI Taxonomy" id="2048548"/>
    <lineage>
        <taxon>Bacteria</taxon>
        <taxon>Bacillati</taxon>
        <taxon>Bacillota</taxon>
        <taxon>Bacilli</taxon>
        <taxon>Bacillales</taxon>
        <taxon>Paenibacillaceae</taxon>
        <taxon>Paenibacillus</taxon>
    </lineage>
</organism>
<keyword evidence="4 5" id="KW-0472">Membrane</keyword>
<name>A0A916K7Q7_9BACL</name>
<dbReference type="Proteomes" id="UP000693672">
    <property type="component" value="Unassembled WGS sequence"/>
</dbReference>
<keyword evidence="3" id="KW-0808">Transferase</keyword>
<dbReference type="CDD" id="cd06225">
    <property type="entry name" value="HAMP"/>
    <property type="match status" value="1"/>
</dbReference>
<comment type="subcellular location">
    <subcellularLocation>
        <location evidence="1">Cell membrane</location>
    </subcellularLocation>
</comment>
<reference evidence="7" key="1">
    <citation type="submission" date="2021-06" db="EMBL/GenBank/DDBJ databases">
        <authorList>
            <person name="Criscuolo A."/>
        </authorList>
    </citation>
    <scope>NUCLEOTIDE SEQUENCE</scope>
    <source>
        <strain evidence="7">CIP111600</strain>
    </source>
</reference>
<evidence type="ECO:0000256" key="2">
    <source>
        <dbReference type="ARBA" id="ARBA00022475"/>
    </source>
</evidence>
<dbReference type="InterPro" id="IPR003660">
    <property type="entry name" value="HAMP_dom"/>
</dbReference>
<keyword evidence="2" id="KW-1003">Cell membrane</keyword>
<dbReference type="Pfam" id="PF02518">
    <property type="entry name" value="HATPase_c"/>
    <property type="match status" value="1"/>
</dbReference>
<keyword evidence="5" id="KW-0812">Transmembrane</keyword>
<comment type="caution">
    <text evidence="7">The sequence shown here is derived from an EMBL/GenBank/DDBJ whole genome shotgun (WGS) entry which is preliminary data.</text>
</comment>
<feature type="transmembrane region" description="Helical" evidence="5">
    <location>
        <begin position="7"/>
        <end position="25"/>
    </location>
</feature>
<evidence type="ECO:0000259" key="6">
    <source>
        <dbReference type="PROSITE" id="PS50885"/>
    </source>
</evidence>
<dbReference type="InterPro" id="IPR010559">
    <property type="entry name" value="Sig_transdc_His_kin_internal"/>
</dbReference>
<evidence type="ECO:0000256" key="4">
    <source>
        <dbReference type="ARBA" id="ARBA00023136"/>
    </source>
</evidence>